<dbReference type="InterPro" id="IPR027860">
    <property type="entry name" value="DUF4429"/>
</dbReference>
<evidence type="ECO:0000259" key="2">
    <source>
        <dbReference type="Pfam" id="PF09851"/>
    </source>
</evidence>
<keyword evidence="5" id="KW-1185">Reference proteome</keyword>
<dbReference type="Pfam" id="PF09851">
    <property type="entry name" value="SHOCT"/>
    <property type="match status" value="1"/>
</dbReference>
<protein>
    <submittedName>
        <fullName evidence="4">DUF4429 domain-containing protein</fullName>
    </submittedName>
</protein>
<feature type="domain" description="DUF4429" evidence="3">
    <location>
        <begin position="11"/>
        <end position="105"/>
    </location>
</feature>
<accession>A0ABN3I9G6</accession>
<comment type="caution">
    <text evidence="4">The sequence shown here is derived from an EMBL/GenBank/DDBJ whole genome shotgun (WGS) entry which is preliminary data.</text>
</comment>
<dbReference type="Pfam" id="PF14472">
    <property type="entry name" value="DUF4429"/>
    <property type="match status" value="2"/>
</dbReference>
<evidence type="ECO:0000313" key="5">
    <source>
        <dbReference type="Proteomes" id="UP001500058"/>
    </source>
</evidence>
<dbReference type="RefSeq" id="WP_344630884.1">
    <property type="nucleotide sequence ID" value="NZ_BAAATJ010000008.1"/>
</dbReference>
<gene>
    <name evidence="4" type="ORF">GCM10010420_23570</name>
</gene>
<dbReference type="EMBL" id="BAAATJ010000008">
    <property type="protein sequence ID" value="GAA2397065.1"/>
    <property type="molecule type" value="Genomic_DNA"/>
</dbReference>
<feature type="compositionally biased region" description="Low complexity" evidence="1">
    <location>
        <begin position="256"/>
        <end position="274"/>
    </location>
</feature>
<feature type="region of interest" description="Disordered" evidence="1">
    <location>
        <begin position="256"/>
        <end position="279"/>
    </location>
</feature>
<name>A0ABN3I9G6_9ACTN</name>
<feature type="domain" description="SHOCT" evidence="2">
    <location>
        <begin position="290"/>
        <end position="316"/>
    </location>
</feature>
<dbReference type="InterPro" id="IPR018649">
    <property type="entry name" value="SHOCT"/>
</dbReference>
<evidence type="ECO:0000256" key="1">
    <source>
        <dbReference type="SAM" id="MobiDB-lite"/>
    </source>
</evidence>
<organism evidence="4 5">
    <name type="scientific">Streptomyces glaucosporus</name>
    <dbReference type="NCBI Taxonomy" id="284044"/>
    <lineage>
        <taxon>Bacteria</taxon>
        <taxon>Bacillati</taxon>
        <taxon>Actinomycetota</taxon>
        <taxon>Actinomycetes</taxon>
        <taxon>Kitasatosporales</taxon>
        <taxon>Streptomycetaceae</taxon>
        <taxon>Streptomyces</taxon>
    </lineage>
</organism>
<feature type="domain" description="DUF4429" evidence="3">
    <location>
        <begin position="140"/>
        <end position="228"/>
    </location>
</feature>
<sequence>MAEILHQSGTWTFDGDTVRIVPGHHKSVHRLRRLLGELAVPLKAVAGVSYERGRKGGWLRLRLRHGADPLLQAAGGRLPDAADPYRLEVEPSRSGVADYFVDEVRHALLLEQVPTEEPCDRYLLPGPPVPLSVQGTDGTASFDGERVRLEWNWMAESSKTSGGPRAFALHELEGVEWSPAIGLENGYLRFRPKGTHPVLDPDHDPNCLVLWGLRQAKDTSSVLVAAAVAARLPHPSASSASSAAASATASAASGAAEGLPAGEGAPPALTAGGAEVPAAPDADHDVLLRRLRELGELRREGILTDEEFAAAKQAVLRRF</sequence>
<proteinExistence type="predicted"/>
<evidence type="ECO:0000259" key="3">
    <source>
        <dbReference type="Pfam" id="PF14472"/>
    </source>
</evidence>
<evidence type="ECO:0000313" key="4">
    <source>
        <dbReference type="EMBL" id="GAA2397065.1"/>
    </source>
</evidence>
<dbReference type="Proteomes" id="UP001500058">
    <property type="component" value="Unassembled WGS sequence"/>
</dbReference>
<reference evidence="4 5" key="1">
    <citation type="journal article" date="2019" name="Int. J. Syst. Evol. Microbiol.">
        <title>The Global Catalogue of Microorganisms (GCM) 10K type strain sequencing project: providing services to taxonomists for standard genome sequencing and annotation.</title>
        <authorList>
            <consortium name="The Broad Institute Genomics Platform"/>
            <consortium name="The Broad Institute Genome Sequencing Center for Infectious Disease"/>
            <person name="Wu L."/>
            <person name="Ma J."/>
        </authorList>
    </citation>
    <scope>NUCLEOTIDE SEQUENCE [LARGE SCALE GENOMIC DNA]</scope>
    <source>
        <strain evidence="4 5">JCM 6921</strain>
    </source>
</reference>